<evidence type="ECO:0000313" key="3">
    <source>
        <dbReference type="Proteomes" id="UP000030689"/>
    </source>
</evidence>
<dbReference type="KEGG" id="eus:EUTSA_v10023052mg"/>
<reference evidence="2 3" key="1">
    <citation type="journal article" date="2013" name="Front. Plant Sci.">
        <title>The Reference Genome of the Halophytic Plant Eutrema salsugineum.</title>
        <authorList>
            <person name="Yang R."/>
            <person name="Jarvis D.E."/>
            <person name="Chen H."/>
            <person name="Beilstein M.A."/>
            <person name="Grimwood J."/>
            <person name="Jenkins J."/>
            <person name="Shu S."/>
            <person name="Prochnik S."/>
            <person name="Xin M."/>
            <person name="Ma C."/>
            <person name="Schmutz J."/>
            <person name="Wing R.A."/>
            <person name="Mitchell-Olds T."/>
            <person name="Schumaker K.S."/>
            <person name="Wang X."/>
        </authorList>
    </citation>
    <scope>NUCLEOTIDE SEQUENCE [LARGE SCALE GENOMIC DNA]</scope>
</reference>
<evidence type="ECO:0000256" key="1">
    <source>
        <dbReference type="SAM" id="SignalP"/>
    </source>
</evidence>
<sequence>MAAQVSKKFCSVLIIVILFSMMFSAQVAHSNTIDVCIKDCVTNQCMKASKKATQAICGNPCKMICDPIKNGGQYIVPGKGYQDPVKRFCSAFSWIYTV</sequence>
<keyword evidence="1" id="KW-0732">Signal</keyword>
<proteinExistence type="predicted"/>
<name>V4LKL6_EUTSA</name>
<dbReference type="PANTHER" id="PTHR31710">
    <property type="entry name" value="GB|AAF16529.1-RELATED"/>
    <property type="match status" value="1"/>
</dbReference>
<dbReference type="Proteomes" id="UP000030689">
    <property type="component" value="Unassembled WGS sequence"/>
</dbReference>
<dbReference type="AlphaFoldDB" id="V4LKL6"/>
<protein>
    <recommendedName>
        <fullName evidence="4">Plant thionin family protein</fullName>
    </recommendedName>
</protein>
<gene>
    <name evidence="2" type="ORF">EUTSA_v10023052mg</name>
</gene>
<dbReference type="Gramene" id="ESQ51060">
    <property type="protein sequence ID" value="ESQ51060"/>
    <property type="gene ID" value="EUTSA_v10023052mg"/>
</dbReference>
<accession>V4LKL6</accession>
<evidence type="ECO:0008006" key="4">
    <source>
        <dbReference type="Google" id="ProtNLM"/>
    </source>
</evidence>
<feature type="chain" id="PRO_5004721930" description="Plant thionin family protein" evidence="1">
    <location>
        <begin position="31"/>
        <end position="98"/>
    </location>
</feature>
<feature type="signal peptide" evidence="1">
    <location>
        <begin position="1"/>
        <end position="30"/>
    </location>
</feature>
<organism evidence="2 3">
    <name type="scientific">Eutrema salsugineum</name>
    <name type="common">Saltwater cress</name>
    <name type="synonym">Sisymbrium salsugineum</name>
    <dbReference type="NCBI Taxonomy" id="72664"/>
    <lineage>
        <taxon>Eukaryota</taxon>
        <taxon>Viridiplantae</taxon>
        <taxon>Streptophyta</taxon>
        <taxon>Embryophyta</taxon>
        <taxon>Tracheophyta</taxon>
        <taxon>Spermatophyta</taxon>
        <taxon>Magnoliopsida</taxon>
        <taxon>eudicotyledons</taxon>
        <taxon>Gunneridae</taxon>
        <taxon>Pentapetalae</taxon>
        <taxon>rosids</taxon>
        <taxon>malvids</taxon>
        <taxon>Brassicales</taxon>
        <taxon>Brassicaceae</taxon>
        <taxon>Eutremeae</taxon>
        <taxon>Eutrema</taxon>
    </lineage>
</organism>
<dbReference type="PANTHER" id="PTHR31710:SF39">
    <property type="entry name" value="PLANT THIONIN FAMILY PROTEIN"/>
    <property type="match status" value="1"/>
</dbReference>
<dbReference type="EMBL" id="KI517392">
    <property type="protein sequence ID" value="ESQ51060.1"/>
    <property type="molecule type" value="Genomic_DNA"/>
</dbReference>
<keyword evidence="3" id="KW-1185">Reference proteome</keyword>
<dbReference type="OMA" id="AICANPC"/>
<evidence type="ECO:0000313" key="2">
    <source>
        <dbReference type="EMBL" id="ESQ51060.1"/>
    </source>
</evidence>